<evidence type="ECO:0000313" key="1">
    <source>
        <dbReference type="EMBL" id="RUS53673.1"/>
    </source>
</evidence>
<keyword evidence="2" id="KW-1185">Reference proteome</keyword>
<protein>
    <submittedName>
        <fullName evidence="1">Uncharacterized protein</fullName>
    </submittedName>
</protein>
<accession>A0A433RR55</accession>
<organism evidence="1 2">
    <name type="scientific">Candidatus Kurthia intestinigallinarum</name>
    <dbReference type="NCBI Taxonomy" id="1562256"/>
    <lineage>
        <taxon>Bacteria</taxon>
        <taxon>Bacillati</taxon>
        <taxon>Bacillota</taxon>
        <taxon>Bacilli</taxon>
        <taxon>Bacillales</taxon>
        <taxon>Caryophanaceae</taxon>
        <taxon>Kurthia</taxon>
    </lineage>
</organism>
<evidence type="ECO:0000313" key="2">
    <source>
        <dbReference type="Proteomes" id="UP000288623"/>
    </source>
</evidence>
<name>A0A433RR55_9BACL</name>
<sequence>MYLYLIRNVKYILNGINLLFVSLKALFFINDDKILLERGVGMEWTVEGYKASLHEQFSQYSAEIIEGFKKVKQESYSEDVALLQVMAFIGEPTIDMQLFFMADMFDEAGTEALDFLEDALLDKWLDVYGYGEDSEAYEEFYEENELEDVLIAELGQWIKDCFDEANGSDIRYPIYFGVHDGPYMLDLHTNEWINPDESDEDE</sequence>
<dbReference type="AlphaFoldDB" id="A0A433RR55"/>
<proteinExistence type="predicted"/>
<dbReference type="Proteomes" id="UP000288623">
    <property type="component" value="Unassembled WGS sequence"/>
</dbReference>
<dbReference type="EMBL" id="JTFC01000038">
    <property type="protein sequence ID" value="RUS53673.1"/>
    <property type="molecule type" value="Genomic_DNA"/>
</dbReference>
<gene>
    <name evidence="1" type="ORF">QI30_14675</name>
</gene>
<reference evidence="1 2" key="1">
    <citation type="submission" date="2014-11" db="EMBL/GenBank/DDBJ databases">
        <title>Genome sequence and analysis of novel Kurthia sp.</title>
        <authorList>
            <person name="Lawson J.N."/>
            <person name="Gonzalez J.E."/>
            <person name="Rinauldi L."/>
            <person name="Xuan Z."/>
            <person name="Firman A."/>
            <person name="Shaddox L."/>
            <person name="Trudeau A."/>
            <person name="Shah S."/>
            <person name="Reiman D."/>
        </authorList>
    </citation>
    <scope>NUCLEOTIDE SEQUENCE [LARGE SCALE GENOMIC DNA]</scope>
    <source>
        <strain evidence="1 2">3B1D</strain>
    </source>
</reference>
<comment type="caution">
    <text evidence="1">The sequence shown here is derived from an EMBL/GenBank/DDBJ whole genome shotgun (WGS) entry which is preliminary data.</text>
</comment>